<evidence type="ECO:0000313" key="2">
    <source>
        <dbReference type="Proteomes" id="UP000007305"/>
    </source>
</evidence>
<proteinExistence type="predicted"/>
<name>A0A804P136_MAIZE</name>
<dbReference type="InParanoid" id="A0A804P136"/>
<sequence>MAVHRLQPSPSGLQCSTARSPVLLHGPRLTGARTGRRGGFGGPRFDGNAGPIIPIVQSMDLVIFPALDIRVKNVAGTYSLEHKGENDLFAHQTRLLLFQKKVIFRRIVNKMTRCLGLEEGLSDPKSHDQPLDSCSAIITTTKRNSRGPLIDSYDHVIGVNTTTLTCKGW</sequence>
<evidence type="ECO:0000313" key="1">
    <source>
        <dbReference type="EnsemblPlants" id="Zm00001eb201060_P002"/>
    </source>
</evidence>
<reference evidence="1" key="2">
    <citation type="submission" date="2019-07" db="EMBL/GenBank/DDBJ databases">
        <authorList>
            <person name="Seetharam A."/>
            <person name="Woodhouse M."/>
            <person name="Cannon E."/>
        </authorList>
    </citation>
    <scope>NUCLEOTIDE SEQUENCE [LARGE SCALE GENOMIC DNA]</scope>
    <source>
        <strain evidence="1">cv. B73</strain>
    </source>
</reference>
<reference evidence="1" key="3">
    <citation type="submission" date="2021-05" db="UniProtKB">
        <authorList>
            <consortium name="EnsemblPlants"/>
        </authorList>
    </citation>
    <scope>IDENTIFICATION</scope>
    <source>
        <strain evidence="1">cv. B73</strain>
    </source>
</reference>
<dbReference type="Proteomes" id="UP000007305">
    <property type="component" value="Chromosome 4"/>
</dbReference>
<reference evidence="2" key="1">
    <citation type="journal article" date="2009" name="Science">
        <title>The B73 maize genome: complexity, diversity, and dynamics.</title>
        <authorList>
            <person name="Schnable P.S."/>
            <person name="Ware D."/>
            <person name="Fulton R.S."/>
            <person name="Stein J.C."/>
            <person name="Wei F."/>
            <person name="Pasternak S."/>
            <person name="Liang C."/>
            <person name="Zhang J."/>
            <person name="Fulton L."/>
            <person name="Graves T.A."/>
            <person name="Minx P."/>
            <person name="Reily A.D."/>
            <person name="Courtney L."/>
            <person name="Kruchowski S.S."/>
            <person name="Tomlinson C."/>
            <person name="Strong C."/>
            <person name="Delehaunty K."/>
            <person name="Fronick C."/>
            <person name="Courtney B."/>
            <person name="Rock S.M."/>
            <person name="Belter E."/>
            <person name="Du F."/>
            <person name="Kim K."/>
            <person name="Abbott R.M."/>
            <person name="Cotton M."/>
            <person name="Levy A."/>
            <person name="Marchetto P."/>
            <person name="Ochoa K."/>
            <person name="Jackson S.M."/>
            <person name="Gillam B."/>
            <person name="Chen W."/>
            <person name="Yan L."/>
            <person name="Higginbotham J."/>
            <person name="Cardenas M."/>
            <person name="Waligorski J."/>
            <person name="Applebaum E."/>
            <person name="Phelps L."/>
            <person name="Falcone J."/>
            <person name="Kanchi K."/>
            <person name="Thane T."/>
            <person name="Scimone A."/>
            <person name="Thane N."/>
            <person name="Henke J."/>
            <person name="Wang T."/>
            <person name="Ruppert J."/>
            <person name="Shah N."/>
            <person name="Rotter K."/>
            <person name="Hodges J."/>
            <person name="Ingenthron E."/>
            <person name="Cordes M."/>
            <person name="Kohlberg S."/>
            <person name="Sgro J."/>
            <person name="Delgado B."/>
            <person name="Mead K."/>
            <person name="Chinwalla A."/>
            <person name="Leonard S."/>
            <person name="Crouse K."/>
            <person name="Collura K."/>
            <person name="Kudrna D."/>
            <person name="Currie J."/>
            <person name="He R."/>
            <person name="Angelova A."/>
            <person name="Rajasekar S."/>
            <person name="Mueller T."/>
            <person name="Lomeli R."/>
            <person name="Scara G."/>
            <person name="Ko A."/>
            <person name="Delaney K."/>
            <person name="Wissotski M."/>
            <person name="Lopez G."/>
            <person name="Campos D."/>
            <person name="Braidotti M."/>
            <person name="Ashley E."/>
            <person name="Golser W."/>
            <person name="Kim H."/>
            <person name="Lee S."/>
            <person name="Lin J."/>
            <person name="Dujmic Z."/>
            <person name="Kim W."/>
            <person name="Talag J."/>
            <person name="Zuccolo A."/>
            <person name="Fan C."/>
            <person name="Sebastian A."/>
            <person name="Kramer M."/>
            <person name="Spiegel L."/>
            <person name="Nascimento L."/>
            <person name="Zutavern T."/>
            <person name="Miller B."/>
            <person name="Ambroise C."/>
            <person name="Muller S."/>
            <person name="Spooner W."/>
            <person name="Narechania A."/>
            <person name="Ren L."/>
            <person name="Wei S."/>
            <person name="Kumari S."/>
            <person name="Faga B."/>
            <person name="Levy M.J."/>
            <person name="McMahan L."/>
            <person name="Van Buren P."/>
            <person name="Vaughn M.W."/>
            <person name="Ying K."/>
            <person name="Yeh C.-T."/>
            <person name="Emrich S.J."/>
            <person name="Jia Y."/>
            <person name="Kalyanaraman A."/>
            <person name="Hsia A.-P."/>
            <person name="Barbazuk W.B."/>
            <person name="Baucom R.S."/>
            <person name="Brutnell T.P."/>
            <person name="Carpita N.C."/>
            <person name="Chaparro C."/>
            <person name="Chia J.-M."/>
            <person name="Deragon J.-M."/>
            <person name="Estill J.C."/>
            <person name="Fu Y."/>
            <person name="Jeddeloh J.A."/>
            <person name="Han Y."/>
            <person name="Lee H."/>
            <person name="Li P."/>
            <person name="Lisch D.R."/>
            <person name="Liu S."/>
            <person name="Liu Z."/>
            <person name="Nagel D.H."/>
            <person name="McCann M.C."/>
            <person name="SanMiguel P."/>
            <person name="Myers A.M."/>
            <person name="Nettleton D."/>
            <person name="Nguyen J."/>
            <person name="Penning B.W."/>
            <person name="Ponnala L."/>
            <person name="Schneider K.L."/>
            <person name="Schwartz D.C."/>
            <person name="Sharma A."/>
            <person name="Soderlund C."/>
            <person name="Springer N.M."/>
            <person name="Sun Q."/>
            <person name="Wang H."/>
            <person name="Waterman M."/>
            <person name="Westerman R."/>
            <person name="Wolfgruber T.K."/>
            <person name="Yang L."/>
            <person name="Yu Y."/>
            <person name="Zhang L."/>
            <person name="Zhou S."/>
            <person name="Zhu Q."/>
            <person name="Bennetzen J.L."/>
            <person name="Dawe R.K."/>
            <person name="Jiang J."/>
            <person name="Jiang N."/>
            <person name="Presting G.G."/>
            <person name="Wessler S.R."/>
            <person name="Aluru S."/>
            <person name="Martienssen R.A."/>
            <person name="Clifton S.W."/>
            <person name="McCombie W.R."/>
            <person name="Wing R.A."/>
            <person name="Wilson R.K."/>
        </authorList>
    </citation>
    <scope>NUCLEOTIDE SEQUENCE [LARGE SCALE GENOMIC DNA]</scope>
    <source>
        <strain evidence="2">cv. B73</strain>
    </source>
</reference>
<dbReference type="EnsemblPlants" id="Zm00001eb201060_T002">
    <property type="protein sequence ID" value="Zm00001eb201060_P002"/>
    <property type="gene ID" value="Zm00001eb201060"/>
</dbReference>
<keyword evidence="2" id="KW-1185">Reference proteome</keyword>
<organism evidence="1 2">
    <name type="scientific">Zea mays</name>
    <name type="common">Maize</name>
    <dbReference type="NCBI Taxonomy" id="4577"/>
    <lineage>
        <taxon>Eukaryota</taxon>
        <taxon>Viridiplantae</taxon>
        <taxon>Streptophyta</taxon>
        <taxon>Embryophyta</taxon>
        <taxon>Tracheophyta</taxon>
        <taxon>Spermatophyta</taxon>
        <taxon>Magnoliopsida</taxon>
        <taxon>Liliopsida</taxon>
        <taxon>Poales</taxon>
        <taxon>Poaceae</taxon>
        <taxon>PACMAD clade</taxon>
        <taxon>Panicoideae</taxon>
        <taxon>Andropogonodae</taxon>
        <taxon>Andropogoneae</taxon>
        <taxon>Tripsacinae</taxon>
        <taxon>Zea</taxon>
    </lineage>
</organism>
<protein>
    <submittedName>
        <fullName evidence="1">Uncharacterized protein</fullName>
    </submittedName>
</protein>
<dbReference type="AlphaFoldDB" id="A0A804P136"/>
<dbReference type="Gramene" id="Zm00001eb201060_T002">
    <property type="protein sequence ID" value="Zm00001eb201060_P002"/>
    <property type="gene ID" value="Zm00001eb201060"/>
</dbReference>
<accession>A0A804P136</accession>